<sequence>MNVRSAWLPVTGQTRSDTRIASLGALTPTSPVATRSGILPGSPDGKWRISGFTVMGTTAMGATVYPGRAVIQGTDAQGAYPVALTQTLGLTFADGHAQYPRIDLIVLRVRDDEYDATGRTDAAVEIITGVPAATPVAPATPALSLALYTVAVPAGTSAGNGGINWTNALVGQRTTTVGLGGILPVTSDTAIGAYPGQYRDIDGGLQRWDGTAWMPYPPKPAWQNWTPVWTTYTGNGTPSFGNAEIVARWVQQGPTVHMNFAFTFGTTTNFGAGATSADNWRFTLPVKAASAIKCVGFADLMMGTRERAVARIRCTSTSFFELEIASGMPSGDSVVIAGITDAVSPWTWAAGHTIHGSATYEAAAQ</sequence>
<protein>
    <recommendedName>
        <fullName evidence="2">Minor tail protein</fullName>
    </recommendedName>
</protein>
<gene>
    <name evidence="1" type="ORF">OG327_20395</name>
</gene>
<evidence type="ECO:0008006" key="2">
    <source>
        <dbReference type="Google" id="ProtNLM"/>
    </source>
</evidence>
<dbReference type="EMBL" id="CP108264">
    <property type="protein sequence ID" value="WTU75488.1"/>
    <property type="molecule type" value="Genomic_DNA"/>
</dbReference>
<evidence type="ECO:0000313" key="1">
    <source>
        <dbReference type="EMBL" id="WTU75488.1"/>
    </source>
</evidence>
<name>A0AAU2JVI3_9ACTN</name>
<organism evidence="1">
    <name type="scientific">Streptomyces sp. NBC_00049</name>
    <dbReference type="NCBI Taxonomy" id="2903617"/>
    <lineage>
        <taxon>Bacteria</taxon>
        <taxon>Bacillati</taxon>
        <taxon>Actinomycetota</taxon>
        <taxon>Actinomycetes</taxon>
        <taxon>Kitasatosporales</taxon>
        <taxon>Streptomycetaceae</taxon>
        <taxon>Streptomyces</taxon>
    </lineage>
</organism>
<accession>A0AAU2JVI3</accession>
<reference evidence="1" key="1">
    <citation type="submission" date="2022-10" db="EMBL/GenBank/DDBJ databases">
        <title>The complete genomes of actinobacterial strains from the NBC collection.</title>
        <authorList>
            <person name="Joergensen T.S."/>
            <person name="Alvarez Arevalo M."/>
            <person name="Sterndorff E.B."/>
            <person name="Faurdal D."/>
            <person name="Vuksanovic O."/>
            <person name="Mourched A.-S."/>
            <person name="Charusanti P."/>
            <person name="Shaw S."/>
            <person name="Blin K."/>
            <person name="Weber T."/>
        </authorList>
    </citation>
    <scope>NUCLEOTIDE SEQUENCE</scope>
    <source>
        <strain evidence="1">NBC_00049</strain>
    </source>
</reference>
<dbReference type="AlphaFoldDB" id="A0AAU2JVI3"/>
<proteinExistence type="predicted"/>